<sequence>MTAPRAVGVRASYDAMPGVVRDWVDDALGSPVVEAVDQVGGMSPGCATRLRCADGTRAFVKAVGTDLNPDTPTLFRREITVLSLLGSHALWGDLLASYDDGERVALLLEDVDGTHPDLADDTTMEQLLAATDELGDVMRARVDARSVDHLVGGTLMQPGLTDQHAVLRNWLPAFEALERLPDAPVPAWVRAGAGEWHARLAALAGGRSDTLVHWDIRVDNLLQRPTGEIVFLDWGAAGVGEAWLDPLLARLERVDQPWFDRSLAASPALAAIGDDAVTTWLVGLGTNLAVRAVTAVDVNLPTLAEFRRVESARFLGAAARRLGVGP</sequence>
<evidence type="ECO:0000313" key="1">
    <source>
        <dbReference type="EMBL" id="KAA1426214.1"/>
    </source>
</evidence>
<dbReference type="Gene3D" id="3.30.200.20">
    <property type="entry name" value="Phosphorylase Kinase, domain 1"/>
    <property type="match status" value="1"/>
</dbReference>
<comment type="caution">
    <text evidence="1">The sequence shown here is derived from an EMBL/GenBank/DDBJ whole genome shotgun (WGS) entry which is preliminary data.</text>
</comment>
<gene>
    <name evidence="1" type="ORF">F0U47_15015</name>
</gene>
<protein>
    <submittedName>
        <fullName evidence="1">Phosphotransferase</fullName>
    </submittedName>
</protein>
<proteinExistence type="predicted"/>
<dbReference type="RefSeq" id="WP_149751290.1">
    <property type="nucleotide sequence ID" value="NZ_VUJW01000009.1"/>
</dbReference>
<evidence type="ECO:0000313" key="2">
    <source>
        <dbReference type="Proteomes" id="UP000324351"/>
    </source>
</evidence>
<dbReference type="EMBL" id="VUJW01000009">
    <property type="protein sequence ID" value="KAA1426214.1"/>
    <property type="molecule type" value="Genomic_DNA"/>
</dbReference>
<dbReference type="GO" id="GO:0016740">
    <property type="term" value="F:transferase activity"/>
    <property type="evidence" value="ECO:0007669"/>
    <property type="project" value="UniProtKB-KW"/>
</dbReference>
<accession>A0A5B1M0B2</accession>
<keyword evidence="1" id="KW-0808">Transferase</keyword>
<reference evidence="1 2" key="1">
    <citation type="submission" date="2019-09" db="EMBL/GenBank/DDBJ databases">
        <title>Nocardioides panacisoli sp. nov., isolated from the soil of a ginseng field.</title>
        <authorList>
            <person name="Cho C."/>
        </authorList>
    </citation>
    <scope>NUCLEOTIDE SEQUENCE [LARGE SCALE GENOMIC DNA]</scope>
    <source>
        <strain evidence="1 2">BN140041</strain>
    </source>
</reference>
<dbReference type="Proteomes" id="UP000324351">
    <property type="component" value="Unassembled WGS sequence"/>
</dbReference>
<dbReference type="Gene3D" id="3.90.1200.10">
    <property type="match status" value="1"/>
</dbReference>
<keyword evidence="2" id="KW-1185">Reference proteome</keyword>
<dbReference type="SUPFAM" id="SSF56112">
    <property type="entry name" value="Protein kinase-like (PK-like)"/>
    <property type="match status" value="1"/>
</dbReference>
<dbReference type="AlphaFoldDB" id="A0A5B1M0B2"/>
<reference evidence="1 2" key="2">
    <citation type="submission" date="2019-09" db="EMBL/GenBank/DDBJ databases">
        <authorList>
            <person name="Jin C."/>
        </authorList>
    </citation>
    <scope>NUCLEOTIDE SEQUENCE [LARGE SCALE GENOMIC DNA]</scope>
    <source>
        <strain evidence="1 2">BN140041</strain>
    </source>
</reference>
<name>A0A5B1M0B2_9ACTN</name>
<organism evidence="1 2">
    <name type="scientific">Nocardioides antri</name>
    <dbReference type="NCBI Taxonomy" id="2607659"/>
    <lineage>
        <taxon>Bacteria</taxon>
        <taxon>Bacillati</taxon>
        <taxon>Actinomycetota</taxon>
        <taxon>Actinomycetes</taxon>
        <taxon>Propionibacteriales</taxon>
        <taxon>Nocardioidaceae</taxon>
        <taxon>Nocardioides</taxon>
    </lineage>
</organism>
<dbReference type="InterPro" id="IPR011009">
    <property type="entry name" value="Kinase-like_dom_sf"/>
</dbReference>